<evidence type="ECO:0000313" key="3">
    <source>
        <dbReference type="Proteomes" id="UP001054889"/>
    </source>
</evidence>
<dbReference type="PANTHER" id="PTHR31236:SF7">
    <property type="entry name" value="BURP DOMAIN-CONTAINING PROTEIN 10"/>
    <property type="match status" value="1"/>
</dbReference>
<reference evidence="2" key="2">
    <citation type="submission" date="2021-12" db="EMBL/GenBank/DDBJ databases">
        <title>Resequencing data analysis of finger millet.</title>
        <authorList>
            <person name="Hatakeyama M."/>
            <person name="Aluri S."/>
            <person name="Balachadran M.T."/>
            <person name="Sivarajan S.R."/>
            <person name="Poveda L."/>
            <person name="Shimizu-Inatsugi R."/>
            <person name="Schlapbach R."/>
            <person name="Sreeman S.M."/>
            <person name="Shimizu K.K."/>
        </authorList>
    </citation>
    <scope>NUCLEOTIDE SEQUENCE</scope>
</reference>
<dbReference type="Pfam" id="PF03181">
    <property type="entry name" value="BURP"/>
    <property type="match status" value="1"/>
</dbReference>
<dbReference type="Proteomes" id="UP001054889">
    <property type="component" value="Unassembled WGS sequence"/>
</dbReference>
<evidence type="ECO:0000259" key="1">
    <source>
        <dbReference type="PROSITE" id="PS51277"/>
    </source>
</evidence>
<gene>
    <name evidence="2" type="primary">gb12016</name>
    <name evidence="2" type="ORF">PR202_gb12016</name>
</gene>
<dbReference type="PROSITE" id="PS51277">
    <property type="entry name" value="BURP"/>
    <property type="match status" value="1"/>
</dbReference>
<dbReference type="InterPro" id="IPR004873">
    <property type="entry name" value="BURP_dom"/>
</dbReference>
<dbReference type="SMART" id="SM01045">
    <property type="entry name" value="BURP"/>
    <property type="match status" value="1"/>
</dbReference>
<organism evidence="2 3">
    <name type="scientific">Eleusine coracana subsp. coracana</name>
    <dbReference type="NCBI Taxonomy" id="191504"/>
    <lineage>
        <taxon>Eukaryota</taxon>
        <taxon>Viridiplantae</taxon>
        <taxon>Streptophyta</taxon>
        <taxon>Embryophyta</taxon>
        <taxon>Tracheophyta</taxon>
        <taxon>Spermatophyta</taxon>
        <taxon>Magnoliopsida</taxon>
        <taxon>Liliopsida</taxon>
        <taxon>Poales</taxon>
        <taxon>Poaceae</taxon>
        <taxon>PACMAD clade</taxon>
        <taxon>Chloridoideae</taxon>
        <taxon>Cynodonteae</taxon>
        <taxon>Eleusininae</taxon>
        <taxon>Eleusine</taxon>
    </lineage>
</organism>
<dbReference type="InterPro" id="IPR044816">
    <property type="entry name" value="BURP"/>
</dbReference>
<dbReference type="AlphaFoldDB" id="A0AAV5ELQ7"/>
<feature type="domain" description="BURP" evidence="1">
    <location>
        <begin position="5"/>
        <end position="227"/>
    </location>
</feature>
<sequence>MENFLFTEEVLTHGTIIAPCIKPSTSPAPFLRHEIANSISLTIKNFPNILEMFAPKSHALASDIWSNIRSCENIHLAENQTCATSMNSMIMFVTSVLGTRNLQAFSSSEVPVEGISSGSQRYMVVAARRVTTSRSKMEETTMTCHGVEFPFAVFYCHTENPTRIYEVNLENQEDAQTKTTMRALVVCHLDTSKFDPKIPFFAKRHIKPGDVPLCHFLERGGILWAPAAASAQDDGISIAR</sequence>
<dbReference type="EMBL" id="BQKI01000077">
    <property type="protein sequence ID" value="GJN24283.1"/>
    <property type="molecule type" value="Genomic_DNA"/>
</dbReference>
<protein>
    <recommendedName>
        <fullName evidence="1">BURP domain-containing protein</fullName>
    </recommendedName>
</protein>
<name>A0AAV5ELQ7_ELECO</name>
<proteinExistence type="predicted"/>
<evidence type="ECO:0000313" key="2">
    <source>
        <dbReference type="EMBL" id="GJN24283.1"/>
    </source>
</evidence>
<keyword evidence="3" id="KW-1185">Reference proteome</keyword>
<accession>A0AAV5ELQ7</accession>
<reference evidence="2" key="1">
    <citation type="journal article" date="2018" name="DNA Res.">
        <title>Multiple hybrid de novo genome assembly of finger millet, an orphan allotetraploid crop.</title>
        <authorList>
            <person name="Hatakeyama M."/>
            <person name="Aluri S."/>
            <person name="Balachadran M.T."/>
            <person name="Sivarajan S.R."/>
            <person name="Patrignani A."/>
            <person name="Gruter S."/>
            <person name="Poveda L."/>
            <person name="Shimizu-Inatsugi R."/>
            <person name="Baeten J."/>
            <person name="Francoijs K.J."/>
            <person name="Nataraja K.N."/>
            <person name="Reddy Y.A.N."/>
            <person name="Phadnis S."/>
            <person name="Ravikumar R.L."/>
            <person name="Schlapbach R."/>
            <person name="Sreeman S.M."/>
            <person name="Shimizu K.K."/>
        </authorList>
    </citation>
    <scope>NUCLEOTIDE SEQUENCE</scope>
</reference>
<dbReference type="PANTHER" id="PTHR31236">
    <property type="entry name" value="BURP DOMAIN PROTEIN USPL1-LIKE"/>
    <property type="match status" value="1"/>
</dbReference>
<comment type="caution">
    <text evidence="2">The sequence shown here is derived from an EMBL/GenBank/DDBJ whole genome shotgun (WGS) entry which is preliminary data.</text>
</comment>